<dbReference type="Proteomes" id="UP000199138">
    <property type="component" value="Unassembled WGS sequence"/>
</dbReference>
<feature type="domain" description="ABC-type uncharacterised transport system" evidence="2">
    <location>
        <begin position="187"/>
        <end position="487"/>
    </location>
</feature>
<dbReference type="SUPFAM" id="SSF52317">
    <property type="entry name" value="Class I glutamine amidotransferase-like"/>
    <property type="match status" value="1"/>
</dbReference>
<dbReference type="AlphaFoldDB" id="A0A1I7GC41"/>
<dbReference type="InterPro" id="IPR019196">
    <property type="entry name" value="ABC_transp_unknown"/>
</dbReference>
<dbReference type="STRING" id="1224947.SAMN05216480_10487"/>
<name>A0A1I7GC41_9FLAO</name>
<feature type="transmembrane region" description="Helical" evidence="1">
    <location>
        <begin position="524"/>
        <end position="544"/>
    </location>
</feature>
<dbReference type="InterPro" id="IPR019863">
    <property type="entry name" value="Motility-assoc_ABC-rel_GldG"/>
</dbReference>
<sequence length="551" mass="62927">MLKKTIVQILLVAVVLVVINWVFSGLYLRFDVTKDKRYTLSETTLQTLENIEKPLVVDVLLQGDFPAQFKKLQFETKQLLEQYEAENNNIVFNFINPLEGEENPEQLINNMMNMGMPPTNIPVTENGRKTVTQIFPWAIANYGQKTVLVPLLINNFGNDGQENITKSVQQLEYNFTDAITKLTIQQKKRVAILKGNGELDEKYMGDFLVHLKQYYALGKFDFDSLQNDPQKTLENLNYFDAAIVAKPTKAFSDNERYILDQYIMNGGKVLWALDKVAVDLDSLQNQTQSTVALPRKLNLDDMLFKYGVRINYNLVEDFISTPITVQGQQGKNIPIDWPLSPIVLSPENHPINKNINVVKLEFANQIDLLDNGIKETVLLQSSPQSAVEGTPAEISLNQFANLQPQYFTKGPQNLAVLLEGDFTSAFKNRVKPFDLKTDLTNTKAGKMIVISDGDIFNYMYANKKPLVNGIDPWTQQIYGNKDFLINCMNYLLEDNGLINIRGKEIKLAFLDNQKIENEKWQWKLLNVVLPAVLLIIFGIVFFVLRKRMYTK</sequence>
<dbReference type="InterPro" id="IPR055396">
    <property type="entry name" value="DUF7088"/>
</dbReference>
<evidence type="ECO:0000313" key="5">
    <source>
        <dbReference type="Proteomes" id="UP000199138"/>
    </source>
</evidence>
<accession>A0A1I7GC41</accession>
<evidence type="ECO:0000259" key="2">
    <source>
        <dbReference type="Pfam" id="PF09822"/>
    </source>
</evidence>
<proteinExistence type="predicted"/>
<feature type="transmembrane region" description="Helical" evidence="1">
    <location>
        <begin position="6"/>
        <end position="28"/>
    </location>
</feature>
<dbReference type="InterPro" id="IPR029062">
    <property type="entry name" value="Class_I_gatase-like"/>
</dbReference>
<evidence type="ECO:0000259" key="3">
    <source>
        <dbReference type="Pfam" id="PF23357"/>
    </source>
</evidence>
<reference evidence="4 5" key="1">
    <citation type="submission" date="2016-10" db="EMBL/GenBank/DDBJ databases">
        <authorList>
            <person name="de Groot N.N."/>
        </authorList>
    </citation>
    <scope>NUCLEOTIDE SEQUENCE [LARGE SCALE GENOMIC DNA]</scope>
    <source>
        <strain evidence="4 5">CGMCC 1.12333</strain>
    </source>
</reference>
<keyword evidence="5" id="KW-1185">Reference proteome</keyword>
<organism evidence="4 5">
    <name type="scientific">Pustulibacterium marinum</name>
    <dbReference type="NCBI Taxonomy" id="1224947"/>
    <lineage>
        <taxon>Bacteria</taxon>
        <taxon>Pseudomonadati</taxon>
        <taxon>Bacteroidota</taxon>
        <taxon>Flavobacteriia</taxon>
        <taxon>Flavobacteriales</taxon>
        <taxon>Flavobacteriaceae</taxon>
        <taxon>Pustulibacterium</taxon>
    </lineage>
</organism>
<dbReference type="OrthoDB" id="9777219at2"/>
<gene>
    <name evidence="4" type="ORF">SAMN05216480_10487</name>
</gene>
<keyword evidence="1" id="KW-1133">Transmembrane helix</keyword>
<dbReference type="EMBL" id="FPBK01000004">
    <property type="protein sequence ID" value="SFU46029.1"/>
    <property type="molecule type" value="Genomic_DNA"/>
</dbReference>
<dbReference type="Pfam" id="PF23357">
    <property type="entry name" value="DUF7088"/>
    <property type="match status" value="1"/>
</dbReference>
<dbReference type="Pfam" id="PF09822">
    <property type="entry name" value="ABC_transp_aux"/>
    <property type="match status" value="1"/>
</dbReference>
<protein>
    <submittedName>
        <fullName evidence="4">Gliding-associated putative ABC transporter substrate-binding component GldG</fullName>
    </submittedName>
</protein>
<feature type="domain" description="DUF7088" evidence="3">
    <location>
        <begin position="34"/>
        <end position="140"/>
    </location>
</feature>
<keyword evidence="1" id="KW-0812">Transmembrane</keyword>
<dbReference type="RefSeq" id="WP_093024555.1">
    <property type="nucleotide sequence ID" value="NZ_FPBK01000004.1"/>
</dbReference>
<dbReference type="NCBIfam" id="TIGR03521">
    <property type="entry name" value="GldG"/>
    <property type="match status" value="1"/>
</dbReference>
<keyword evidence="1" id="KW-0472">Membrane</keyword>
<evidence type="ECO:0000313" key="4">
    <source>
        <dbReference type="EMBL" id="SFU46029.1"/>
    </source>
</evidence>
<evidence type="ECO:0000256" key="1">
    <source>
        <dbReference type="SAM" id="Phobius"/>
    </source>
</evidence>